<dbReference type="Proteomes" id="UP000029052">
    <property type="component" value="Unassembled WGS sequence"/>
</dbReference>
<dbReference type="STRING" id="1692.BMAGN_3000"/>
<feature type="signal peptide" evidence="1">
    <location>
        <begin position="1"/>
        <end position="24"/>
    </location>
</feature>
<reference evidence="2 3" key="1">
    <citation type="submission" date="2014-03" db="EMBL/GenBank/DDBJ databases">
        <title>Genomics of Bifidobacteria.</title>
        <authorList>
            <person name="Ventura M."/>
            <person name="Milani C."/>
            <person name="Lugli G.A."/>
        </authorList>
    </citation>
    <scope>NUCLEOTIDE SEQUENCE [LARGE SCALE GENOMIC DNA]</scope>
    <source>
        <strain evidence="2 3">LMG 11591</strain>
    </source>
</reference>
<dbReference type="EMBL" id="JGZB01000007">
    <property type="protein sequence ID" value="KFI67798.1"/>
    <property type="molecule type" value="Genomic_DNA"/>
</dbReference>
<evidence type="ECO:0000313" key="3">
    <source>
        <dbReference type="Proteomes" id="UP000029052"/>
    </source>
</evidence>
<sequence>MPLFCFLCVVSFISLLLHDFCCGAFPLQCFFCILRHETRRVCRKMQKLGVLVKVCAAGGTGTARIEQSNGGFVPLMA</sequence>
<evidence type="ECO:0008006" key="4">
    <source>
        <dbReference type="Google" id="ProtNLM"/>
    </source>
</evidence>
<keyword evidence="3" id="KW-1185">Reference proteome</keyword>
<dbReference type="AlphaFoldDB" id="A0A087B9U8"/>
<name>A0A087B9U8_9BIFI</name>
<feature type="chain" id="PRO_5038661709" description="Secreted protein" evidence="1">
    <location>
        <begin position="25"/>
        <end position="77"/>
    </location>
</feature>
<gene>
    <name evidence="2" type="ORF">BMAGN_3000</name>
</gene>
<accession>A0A087B9U8</accession>
<comment type="caution">
    <text evidence="2">The sequence shown here is derived from an EMBL/GenBank/DDBJ whole genome shotgun (WGS) entry which is preliminary data.</text>
</comment>
<evidence type="ECO:0000313" key="2">
    <source>
        <dbReference type="EMBL" id="KFI67798.1"/>
    </source>
</evidence>
<organism evidence="2 3">
    <name type="scientific">Bifidobacterium magnum</name>
    <dbReference type="NCBI Taxonomy" id="1692"/>
    <lineage>
        <taxon>Bacteria</taxon>
        <taxon>Bacillati</taxon>
        <taxon>Actinomycetota</taxon>
        <taxon>Actinomycetes</taxon>
        <taxon>Bifidobacteriales</taxon>
        <taxon>Bifidobacteriaceae</taxon>
        <taxon>Bifidobacterium</taxon>
    </lineage>
</organism>
<proteinExistence type="predicted"/>
<protein>
    <recommendedName>
        <fullName evidence="4">Secreted protein</fullName>
    </recommendedName>
</protein>
<keyword evidence="1" id="KW-0732">Signal</keyword>
<evidence type="ECO:0000256" key="1">
    <source>
        <dbReference type="SAM" id="SignalP"/>
    </source>
</evidence>